<dbReference type="SUPFAM" id="SSF103481">
    <property type="entry name" value="Multidrug resistance efflux transporter EmrE"/>
    <property type="match status" value="2"/>
</dbReference>
<evidence type="ECO:0000256" key="6">
    <source>
        <dbReference type="ARBA" id="ARBA00023136"/>
    </source>
</evidence>
<evidence type="ECO:0000313" key="9">
    <source>
        <dbReference type="EMBL" id="GAB94413.1"/>
    </source>
</evidence>
<comment type="caution">
    <text evidence="9">The sequence shown here is derived from an EMBL/GenBank/DDBJ whole genome shotgun (WGS) entry which is preliminary data.</text>
</comment>
<feature type="transmembrane region" description="Helical" evidence="7">
    <location>
        <begin position="124"/>
        <end position="145"/>
    </location>
</feature>
<dbReference type="GO" id="GO:0005886">
    <property type="term" value="C:plasma membrane"/>
    <property type="evidence" value="ECO:0007669"/>
    <property type="project" value="UniProtKB-SubCell"/>
</dbReference>
<feature type="transmembrane region" description="Helical" evidence="7">
    <location>
        <begin position="183"/>
        <end position="205"/>
    </location>
</feature>
<dbReference type="Proteomes" id="UP000008366">
    <property type="component" value="Unassembled WGS sequence"/>
</dbReference>
<evidence type="ECO:0000256" key="5">
    <source>
        <dbReference type="ARBA" id="ARBA00022989"/>
    </source>
</evidence>
<dbReference type="EMBL" id="BAHD01000005">
    <property type="protein sequence ID" value="GAB94413.1"/>
    <property type="molecule type" value="Genomic_DNA"/>
</dbReference>
<feature type="transmembrane region" description="Helical" evidence="7">
    <location>
        <begin position="73"/>
        <end position="91"/>
    </location>
</feature>
<keyword evidence="6 7" id="KW-0472">Membrane</keyword>
<dbReference type="eggNOG" id="COG5006">
    <property type="taxonomic scope" value="Bacteria"/>
</dbReference>
<comment type="subcellular location">
    <subcellularLocation>
        <location evidence="1">Cell membrane</location>
        <topology evidence="1">Multi-pass membrane protein</topology>
    </subcellularLocation>
</comment>
<proteinExistence type="inferred from homology"/>
<feature type="transmembrane region" description="Helical" evidence="7">
    <location>
        <begin position="97"/>
        <end position="117"/>
    </location>
</feature>
<evidence type="ECO:0000256" key="3">
    <source>
        <dbReference type="ARBA" id="ARBA00022475"/>
    </source>
</evidence>
<evidence type="ECO:0000259" key="8">
    <source>
        <dbReference type="Pfam" id="PF00892"/>
    </source>
</evidence>
<dbReference type="PANTHER" id="PTHR42920:SF5">
    <property type="entry name" value="EAMA DOMAIN-CONTAINING PROTEIN"/>
    <property type="match status" value="1"/>
</dbReference>
<feature type="domain" description="EamA" evidence="8">
    <location>
        <begin position="151"/>
        <end position="283"/>
    </location>
</feature>
<dbReference type="InterPro" id="IPR037185">
    <property type="entry name" value="EmrE-like"/>
</dbReference>
<comment type="similarity">
    <text evidence="2">Belongs to the EamA transporter family.</text>
</comment>
<accession>K6VDZ1</accession>
<feature type="transmembrane region" description="Helical" evidence="7">
    <location>
        <begin position="241"/>
        <end position="261"/>
    </location>
</feature>
<dbReference type="AlphaFoldDB" id="K6VDZ1"/>
<keyword evidence="10" id="KW-1185">Reference proteome</keyword>
<organism evidence="9 10">
    <name type="scientific">Kineosphaera limosa NBRC 100340</name>
    <dbReference type="NCBI Taxonomy" id="1184609"/>
    <lineage>
        <taxon>Bacteria</taxon>
        <taxon>Bacillati</taxon>
        <taxon>Actinomycetota</taxon>
        <taxon>Actinomycetes</taxon>
        <taxon>Micrococcales</taxon>
        <taxon>Dermatophilaceae</taxon>
        <taxon>Kineosphaera</taxon>
    </lineage>
</organism>
<evidence type="ECO:0000256" key="4">
    <source>
        <dbReference type="ARBA" id="ARBA00022692"/>
    </source>
</evidence>
<keyword evidence="4 7" id="KW-0812">Transmembrane</keyword>
<sequence length="300" mass="30645">MVTLPSRAKGAAPSPVLLVLLAILSVQFGGAMAATLLPLIGVTGSVTLRLVLAVALLLLFARPRVRGYTRSDWITVISFGVSLAAMNTAFYASLTRLPIGVAVTIEFVGPLLLAATLSRRLRDFLAVLVAAVGVLLISEVLNSSADTVDPIGVLLALTAGAAWAAYILLSARAGQRFPRLDGLTLAMIVAAVLVAPFGVATAGAALVSPEALLKGLGIALLSSVLPYSLELLALRRLAARIFGILLSLEPAVAALAGFVVLGQLLSPVQLVGIACVVLASVAVTRTGPPPSRHEGAAEVG</sequence>
<gene>
    <name evidence="9" type="ORF">KILIM_005_00310</name>
</gene>
<keyword evidence="5 7" id="KW-1133">Transmembrane helix</keyword>
<feature type="transmembrane region" description="Helical" evidence="7">
    <location>
        <begin position="43"/>
        <end position="61"/>
    </location>
</feature>
<feature type="transmembrane region" description="Helical" evidence="7">
    <location>
        <begin position="267"/>
        <end position="284"/>
    </location>
</feature>
<protein>
    <recommendedName>
        <fullName evidence="8">EamA domain-containing protein</fullName>
    </recommendedName>
</protein>
<dbReference type="InterPro" id="IPR000620">
    <property type="entry name" value="EamA_dom"/>
</dbReference>
<dbReference type="PANTHER" id="PTHR42920">
    <property type="entry name" value="OS03G0707200 PROTEIN-RELATED"/>
    <property type="match status" value="1"/>
</dbReference>
<evidence type="ECO:0000256" key="2">
    <source>
        <dbReference type="ARBA" id="ARBA00007362"/>
    </source>
</evidence>
<name>K6VDZ1_9MICO</name>
<evidence type="ECO:0000313" key="10">
    <source>
        <dbReference type="Proteomes" id="UP000008366"/>
    </source>
</evidence>
<evidence type="ECO:0000256" key="1">
    <source>
        <dbReference type="ARBA" id="ARBA00004651"/>
    </source>
</evidence>
<keyword evidence="3" id="KW-1003">Cell membrane</keyword>
<reference evidence="9 10" key="1">
    <citation type="submission" date="2012-08" db="EMBL/GenBank/DDBJ databases">
        <title>Whole genome shotgun sequence of Kineosphaera limosa NBRC 100340.</title>
        <authorList>
            <person name="Yoshida I."/>
            <person name="Isaki S."/>
            <person name="Hosoyama A."/>
            <person name="Tsuchikane K."/>
            <person name="Katsumata H."/>
            <person name="Ando Y."/>
            <person name="Ohji S."/>
            <person name="Hamada M."/>
            <person name="Tamura T."/>
            <person name="Yamazoe A."/>
            <person name="Yamazaki S."/>
            <person name="Fujita N."/>
        </authorList>
    </citation>
    <scope>NUCLEOTIDE SEQUENCE [LARGE SCALE GENOMIC DNA]</scope>
    <source>
        <strain evidence="9 10">NBRC 100340</strain>
    </source>
</reference>
<dbReference type="InterPro" id="IPR051258">
    <property type="entry name" value="Diverse_Substrate_Transporter"/>
</dbReference>
<dbReference type="Pfam" id="PF00892">
    <property type="entry name" value="EamA"/>
    <property type="match status" value="1"/>
</dbReference>
<dbReference type="STRING" id="1184609.KILIM_005_00310"/>
<evidence type="ECO:0000256" key="7">
    <source>
        <dbReference type="SAM" id="Phobius"/>
    </source>
</evidence>
<feature type="transmembrane region" description="Helical" evidence="7">
    <location>
        <begin position="211"/>
        <end position="229"/>
    </location>
</feature>
<feature type="transmembrane region" description="Helical" evidence="7">
    <location>
        <begin position="151"/>
        <end position="171"/>
    </location>
</feature>